<keyword evidence="3" id="KW-1185">Reference proteome</keyword>
<dbReference type="GeneID" id="38117486"/>
<sequence length="255" mass="28596">MTLAVRDLQSALSRAIPPRAPSVTVPLKAAPFLPMQPEINKSLRFQGGLPSQIRNISTSRSRALPPGKSPIESIPAPFLSLLLSNTEEAVIGNAGEPDLLRNLVLLLFDDPGSFDGVTAAVVREHLVWECAHPRARGGSRALPEAWFFVPAEELESVVSPVTKDLDSSFVRLVAKDWEPEAKEEEDEDELSDVDESDQGRELYDWEKPAEGRMDWDVGWMKIEFDSVMVERYAYLRDDLAWEQYYQRPPSVASFE</sequence>
<evidence type="ECO:0000313" key="2">
    <source>
        <dbReference type="EMBL" id="RDW74454.1"/>
    </source>
</evidence>
<dbReference type="AlphaFoldDB" id="A0A3D8RKM5"/>
<reference evidence="2 3" key="1">
    <citation type="journal article" date="2018" name="IMA Fungus">
        <title>IMA Genome-F 9: Draft genome sequence of Annulohypoxylon stygium, Aspergillus mulundensis, Berkeleyomyces basicola (syn. Thielaviopsis basicola), Ceratocystis smalleyi, two Cercospora beticola strains, Coleophoma cylindrospora, Fusarium fracticaudum, Phialophora cf. hyalina, and Morchella septimelata.</title>
        <authorList>
            <person name="Wingfield B.D."/>
            <person name="Bills G.F."/>
            <person name="Dong Y."/>
            <person name="Huang W."/>
            <person name="Nel W.J."/>
            <person name="Swalarsk-Parry B.S."/>
            <person name="Vaghefi N."/>
            <person name="Wilken P.M."/>
            <person name="An Z."/>
            <person name="de Beer Z.W."/>
            <person name="De Vos L."/>
            <person name="Chen L."/>
            <person name="Duong T.A."/>
            <person name="Gao Y."/>
            <person name="Hammerbacher A."/>
            <person name="Kikkert J.R."/>
            <person name="Li Y."/>
            <person name="Li H."/>
            <person name="Li K."/>
            <person name="Li Q."/>
            <person name="Liu X."/>
            <person name="Ma X."/>
            <person name="Naidoo K."/>
            <person name="Pethybridge S.J."/>
            <person name="Sun J."/>
            <person name="Steenkamp E.T."/>
            <person name="van der Nest M.A."/>
            <person name="van Wyk S."/>
            <person name="Wingfield M.J."/>
            <person name="Xiong C."/>
            <person name="Yue Q."/>
            <person name="Zhang X."/>
        </authorList>
    </citation>
    <scope>NUCLEOTIDE SEQUENCE [LARGE SCALE GENOMIC DNA]</scope>
    <source>
        <strain evidence="2 3">DSM 5745</strain>
    </source>
</reference>
<dbReference type="RefSeq" id="XP_026602222.1">
    <property type="nucleotide sequence ID" value="XM_026749132.1"/>
</dbReference>
<comment type="caution">
    <text evidence="2">The sequence shown here is derived from an EMBL/GenBank/DDBJ whole genome shotgun (WGS) entry which is preliminary data.</text>
</comment>
<accession>A0A3D8RKM5</accession>
<evidence type="ECO:0000313" key="3">
    <source>
        <dbReference type="Proteomes" id="UP000256690"/>
    </source>
</evidence>
<dbReference type="EMBL" id="PVWQ01000008">
    <property type="protein sequence ID" value="RDW74454.1"/>
    <property type="molecule type" value="Genomic_DNA"/>
</dbReference>
<gene>
    <name evidence="2" type="ORF">DSM5745_07116</name>
</gene>
<name>A0A3D8RKM5_9EURO</name>
<organism evidence="2 3">
    <name type="scientific">Aspergillus mulundensis</name>
    <dbReference type="NCBI Taxonomy" id="1810919"/>
    <lineage>
        <taxon>Eukaryota</taxon>
        <taxon>Fungi</taxon>
        <taxon>Dikarya</taxon>
        <taxon>Ascomycota</taxon>
        <taxon>Pezizomycotina</taxon>
        <taxon>Eurotiomycetes</taxon>
        <taxon>Eurotiomycetidae</taxon>
        <taxon>Eurotiales</taxon>
        <taxon>Aspergillaceae</taxon>
        <taxon>Aspergillus</taxon>
        <taxon>Aspergillus subgen. Nidulantes</taxon>
    </lineage>
</organism>
<dbReference type="Proteomes" id="UP000256690">
    <property type="component" value="Unassembled WGS sequence"/>
</dbReference>
<protein>
    <submittedName>
        <fullName evidence="2">Uncharacterized protein</fullName>
    </submittedName>
</protein>
<proteinExistence type="predicted"/>
<feature type="compositionally biased region" description="Acidic residues" evidence="1">
    <location>
        <begin position="181"/>
        <end position="196"/>
    </location>
</feature>
<evidence type="ECO:0000256" key="1">
    <source>
        <dbReference type="SAM" id="MobiDB-lite"/>
    </source>
</evidence>
<feature type="region of interest" description="Disordered" evidence="1">
    <location>
        <begin position="180"/>
        <end position="203"/>
    </location>
</feature>
<dbReference type="OrthoDB" id="4424523at2759"/>
<dbReference type="STRING" id="1810919.A0A3D8RKM5"/>